<dbReference type="RefSeq" id="WP_140594629.1">
    <property type="nucleotide sequence ID" value="NZ_VFWZ01000004.1"/>
</dbReference>
<dbReference type="AlphaFoldDB" id="A0A504JCP8"/>
<evidence type="ECO:0000313" key="1">
    <source>
        <dbReference type="EMBL" id="TPN85383.1"/>
    </source>
</evidence>
<name>A0A504JCP8_9FLAO</name>
<organism evidence="1 2">
    <name type="scientific">Aquimarina algicola</name>
    <dbReference type="NCBI Taxonomy" id="2589995"/>
    <lineage>
        <taxon>Bacteria</taxon>
        <taxon>Pseudomonadati</taxon>
        <taxon>Bacteroidota</taxon>
        <taxon>Flavobacteriia</taxon>
        <taxon>Flavobacteriales</taxon>
        <taxon>Flavobacteriaceae</taxon>
        <taxon>Aquimarina</taxon>
    </lineage>
</organism>
<dbReference type="Proteomes" id="UP000315540">
    <property type="component" value="Unassembled WGS sequence"/>
</dbReference>
<comment type="caution">
    <text evidence="1">The sequence shown here is derived from an EMBL/GenBank/DDBJ whole genome shotgun (WGS) entry which is preliminary data.</text>
</comment>
<dbReference type="EMBL" id="VFWZ01000004">
    <property type="protein sequence ID" value="TPN85383.1"/>
    <property type="molecule type" value="Genomic_DNA"/>
</dbReference>
<gene>
    <name evidence="1" type="ORF">FHK87_15320</name>
</gene>
<keyword evidence="2" id="KW-1185">Reference proteome</keyword>
<evidence type="ECO:0000313" key="2">
    <source>
        <dbReference type="Proteomes" id="UP000315540"/>
    </source>
</evidence>
<protein>
    <submittedName>
        <fullName evidence="1">Uncharacterized protein</fullName>
    </submittedName>
</protein>
<proteinExistence type="predicted"/>
<sequence>MNLLSILNINKLFEIFFLTFFLVSCDRNAKPITEQIRCDSDTNLELVANQFGLHLSKSEGFLTIVERNDRLNIEARNDKYSYPEKNTKLSYTFDKNAFLVDDEIQNLLNLETIVMTKLEEHLTAQGFTSLQEIDIQKYRKEKTKLIFEILQYSENDVEISENQLYSIVLLLRGLDCSINNVRESVSEIVLDKKYKDINEENKKLIDNIVPKLYYVFYFKKYKNVAPQSNTTN</sequence>
<reference evidence="1 2" key="1">
    <citation type="submission" date="2019-06" db="EMBL/GenBank/DDBJ databases">
        <authorList>
            <person name="Meng X."/>
        </authorList>
    </citation>
    <scope>NUCLEOTIDE SEQUENCE [LARGE SCALE GENOMIC DNA]</scope>
    <source>
        <strain evidence="1 2">M625</strain>
    </source>
</reference>
<accession>A0A504JCP8</accession>